<comment type="caution">
    <text evidence="3">The sequence shown here is derived from an EMBL/GenBank/DDBJ whole genome shotgun (WGS) entry which is preliminary data.</text>
</comment>
<keyword evidence="4" id="KW-1185">Reference proteome</keyword>
<gene>
    <name evidence="3" type="ORF">ACFSX4_01175</name>
</gene>
<dbReference type="RefSeq" id="WP_377770721.1">
    <property type="nucleotide sequence ID" value="NZ_JBHUOQ010000001.1"/>
</dbReference>
<proteinExistence type="predicted"/>
<dbReference type="Proteomes" id="UP001597519">
    <property type="component" value="Unassembled WGS sequence"/>
</dbReference>
<feature type="compositionally biased region" description="Acidic residues" evidence="1">
    <location>
        <begin position="26"/>
        <end position="102"/>
    </location>
</feature>
<dbReference type="PROSITE" id="PS51257">
    <property type="entry name" value="PROKAR_LIPOPROTEIN"/>
    <property type="match status" value="1"/>
</dbReference>
<organism evidence="3 4">
    <name type="scientific">Corticicoccus populi</name>
    <dbReference type="NCBI Taxonomy" id="1812821"/>
    <lineage>
        <taxon>Bacteria</taxon>
        <taxon>Bacillati</taxon>
        <taxon>Bacillota</taxon>
        <taxon>Bacilli</taxon>
        <taxon>Bacillales</taxon>
        <taxon>Staphylococcaceae</taxon>
        <taxon>Corticicoccus</taxon>
    </lineage>
</organism>
<evidence type="ECO:0000256" key="2">
    <source>
        <dbReference type="SAM" id="SignalP"/>
    </source>
</evidence>
<feature type="signal peptide" evidence="2">
    <location>
        <begin position="1"/>
        <end position="21"/>
    </location>
</feature>
<evidence type="ECO:0000313" key="3">
    <source>
        <dbReference type="EMBL" id="MFD2829059.1"/>
    </source>
</evidence>
<keyword evidence="2" id="KW-0732">Signal</keyword>
<feature type="chain" id="PRO_5045537320" evidence="2">
    <location>
        <begin position="22"/>
        <end position="216"/>
    </location>
</feature>
<evidence type="ECO:0000256" key="1">
    <source>
        <dbReference type="SAM" id="MobiDB-lite"/>
    </source>
</evidence>
<sequence length="216" mass="24131">MKKLMYGIPLSFMLMFGAACSNDSEQNAENETDNEETEVQSDSESSETESTENETSEETDSTEEADSTEETETAGEEAASESEEESSETEEEGTEESTETEESASAFSTVSDNQRDIIEQRFEDRTNDDFIISIESQNDEYSDLVVHVDENIGNINERGLQSKLEGIGTSIREMTSGILYDNAEGTLPALEFRNADEDVIGVFDSHDRNERMEFRP</sequence>
<dbReference type="EMBL" id="JBHUOQ010000001">
    <property type="protein sequence ID" value="MFD2829059.1"/>
    <property type="molecule type" value="Genomic_DNA"/>
</dbReference>
<feature type="region of interest" description="Disordered" evidence="1">
    <location>
        <begin position="22"/>
        <end position="115"/>
    </location>
</feature>
<accession>A0ABW5WUC9</accession>
<protein>
    <submittedName>
        <fullName evidence="3">Uncharacterized protein</fullName>
    </submittedName>
</protein>
<reference evidence="4" key="1">
    <citation type="journal article" date="2019" name="Int. J. Syst. Evol. Microbiol.">
        <title>The Global Catalogue of Microorganisms (GCM) 10K type strain sequencing project: providing services to taxonomists for standard genome sequencing and annotation.</title>
        <authorList>
            <consortium name="The Broad Institute Genomics Platform"/>
            <consortium name="The Broad Institute Genome Sequencing Center for Infectious Disease"/>
            <person name="Wu L."/>
            <person name="Ma J."/>
        </authorList>
    </citation>
    <scope>NUCLEOTIDE SEQUENCE [LARGE SCALE GENOMIC DNA]</scope>
    <source>
        <strain evidence="4">KCTC 33575</strain>
    </source>
</reference>
<evidence type="ECO:0000313" key="4">
    <source>
        <dbReference type="Proteomes" id="UP001597519"/>
    </source>
</evidence>
<name>A0ABW5WUC9_9STAP</name>